<dbReference type="GO" id="GO:0003676">
    <property type="term" value="F:nucleic acid binding"/>
    <property type="evidence" value="ECO:0007669"/>
    <property type="project" value="UniProtKB-UniRule"/>
</dbReference>
<dbReference type="Pfam" id="PF01424">
    <property type="entry name" value="R3H"/>
    <property type="match status" value="1"/>
</dbReference>
<evidence type="ECO:0000313" key="3">
    <source>
        <dbReference type="EMBL" id="NXP20494.1"/>
    </source>
</evidence>
<dbReference type="InterPro" id="IPR001374">
    <property type="entry name" value="R3H_dom"/>
</dbReference>
<dbReference type="PANTHER" id="PTHR21678">
    <property type="entry name" value="GROWTH INHIBITION AND DIFFERENTIATION RELATED PROTEIN 88"/>
    <property type="match status" value="1"/>
</dbReference>
<dbReference type="InterPro" id="IPR039884">
    <property type="entry name" value="R3HC1/R3HCL"/>
</dbReference>
<feature type="compositionally biased region" description="Basic and acidic residues" evidence="1">
    <location>
        <begin position="188"/>
        <end position="198"/>
    </location>
</feature>
<evidence type="ECO:0000256" key="1">
    <source>
        <dbReference type="SAM" id="MobiDB-lite"/>
    </source>
</evidence>
<dbReference type="CDD" id="cd02638">
    <property type="entry name" value="R3H_unknown_1"/>
    <property type="match status" value="1"/>
</dbReference>
<evidence type="ECO:0000259" key="2">
    <source>
        <dbReference type="PROSITE" id="PS51061"/>
    </source>
</evidence>
<feature type="region of interest" description="Disordered" evidence="1">
    <location>
        <begin position="86"/>
        <end position="309"/>
    </location>
</feature>
<dbReference type="Gene3D" id="3.30.70.330">
    <property type="match status" value="1"/>
</dbReference>
<dbReference type="SMART" id="SM00393">
    <property type="entry name" value="R3H"/>
    <property type="match status" value="1"/>
</dbReference>
<dbReference type="PROSITE" id="PS51061">
    <property type="entry name" value="R3H"/>
    <property type="match status" value="1"/>
</dbReference>
<comment type="caution">
    <text evidence="3">The sequence shown here is derived from an EMBL/GenBank/DDBJ whole genome shotgun (WGS) entry which is preliminary data.</text>
</comment>
<dbReference type="SUPFAM" id="SSF82708">
    <property type="entry name" value="R3H domain"/>
    <property type="match status" value="1"/>
</dbReference>
<evidence type="ECO:0000313" key="4">
    <source>
        <dbReference type="Proteomes" id="UP000580825"/>
    </source>
</evidence>
<proteinExistence type="predicted"/>
<feature type="domain" description="R3H" evidence="2">
    <location>
        <begin position="20"/>
        <end position="85"/>
    </location>
</feature>
<feature type="compositionally biased region" description="Low complexity" evidence="1">
    <location>
        <begin position="101"/>
        <end position="111"/>
    </location>
</feature>
<dbReference type="InterPro" id="IPR036867">
    <property type="entry name" value="R3H_dom_sf"/>
</dbReference>
<dbReference type="Proteomes" id="UP000580825">
    <property type="component" value="Unassembled WGS sequence"/>
</dbReference>
<dbReference type="AlphaFoldDB" id="A0A7L1YHW3"/>
<keyword evidence="4" id="KW-1185">Reference proteome</keyword>
<dbReference type="PANTHER" id="PTHR21678:SF6">
    <property type="entry name" value="R3H AND COILED-COIL DOMAIN-CONTAINING PROTEIN 1"/>
    <property type="match status" value="1"/>
</dbReference>
<feature type="compositionally biased region" description="Gly residues" evidence="1">
    <location>
        <begin position="199"/>
        <end position="208"/>
    </location>
</feature>
<gene>
    <name evidence="3" type="primary">R3hcc1</name>
    <name evidence="3" type="ORF">SCYSUP_R07504</name>
</gene>
<dbReference type="InterPro" id="IPR012677">
    <property type="entry name" value="Nucleotide-bd_a/b_plait_sf"/>
</dbReference>
<protein>
    <submittedName>
        <fullName evidence="3">R3HC1 protein</fullName>
    </submittedName>
</protein>
<dbReference type="Gene3D" id="3.30.1370.50">
    <property type="entry name" value="R3H-like domain"/>
    <property type="match status" value="1"/>
</dbReference>
<dbReference type="EMBL" id="VXBX01003131">
    <property type="protein sequence ID" value="NXP20494.1"/>
    <property type="molecule type" value="Genomic_DNA"/>
</dbReference>
<name>A0A7L1YHW3_9PASS</name>
<feature type="non-terminal residue" evidence="3">
    <location>
        <position position="402"/>
    </location>
</feature>
<feature type="non-terminal residue" evidence="3">
    <location>
        <position position="1"/>
    </location>
</feature>
<reference evidence="3 4" key="1">
    <citation type="submission" date="2019-09" db="EMBL/GenBank/DDBJ databases">
        <title>Bird 10,000 Genomes (B10K) Project - Family phase.</title>
        <authorList>
            <person name="Zhang G."/>
        </authorList>
    </citation>
    <scope>NUCLEOTIDE SEQUENCE [LARGE SCALE GENOMIC DNA]</scope>
    <source>
        <strain evidence="3">B10K-DU-002-46</strain>
        <tissue evidence="3">Muscle</tissue>
    </source>
</reference>
<organism evidence="3 4">
    <name type="scientific">Scytalopus superciliaris</name>
    <dbReference type="NCBI Taxonomy" id="312124"/>
    <lineage>
        <taxon>Eukaryota</taxon>
        <taxon>Metazoa</taxon>
        <taxon>Chordata</taxon>
        <taxon>Craniata</taxon>
        <taxon>Vertebrata</taxon>
        <taxon>Euteleostomi</taxon>
        <taxon>Archelosauria</taxon>
        <taxon>Archosauria</taxon>
        <taxon>Dinosauria</taxon>
        <taxon>Saurischia</taxon>
        <taxon>Theropoda</taxon>
        <taxon>Coelurosauria</taxon>
        <taxon>Aves</taxon>
        <taxon>Neognathae</taxon>
        <taxon>Neoaves</taxon>
        <taxon>Telluraves</taxon>
        <taxon>Australaves</taxon>
        <taxon>Passeriformes</taxon>
        <taxon>Rhinocryptidae</taxon>
        <taxon>Scytalopus</taxon>
    </lineage>
</organism>
<sequence>PAAPLALCPMDGVFLSPTEDEFVGRISEELEQFLAQGQHHRVLLFPPLSSRLRYLIHRTVENMDLLSSFSVGEGWRRRTVICHSAVRLPNETSDQKPGPAPARSQRPAQPWGRGGRGARPRHGGDIHGDNSRACVGSGRITRPPRRKPDKALYVPKGMRKKANWRERDDPGEAGGDVAPGDGTCPKNPIRDVQEEPGKPEGGPGGVSEGLGKQQEPGEEAVPSQVGAERNAEPVPSLGNGNGSSEQESRDKDCCASLSSGHSRHPPEAGGQEVSSPGQHWEDVPRQSQGGKVPVEEEEEDSVLWRERETSLEEECTAELLAEIVGNLTVKDISVERVGVDCGGLGESRPGEGDLGHVTEIYDFPSSLKTEDILGMFSDFHESGFKLQWVDDTHALGIFSSPS</sequence>
<accession>A0A7L1YHW3</accession>